<evidence type="ECO:0008006" key="4">
    <source>
        <dbReference type="Google" id="ProtNLM"/>
    </source>
</evidence>
<feature type="chain" id="PRO_5042910276" description="Ricin B lectin domain-containing protein" evidence="1">
    <location>
        <begin position="23"/>
        <end position="259"/>
    </location>
</feature>
<evidence type="ECO:0000313" key="2">
    <source>
        <dbReference type="EMBL" id="KAK0550577.1"/>
    </source>
</evidence>
<dbReference type="EMBL" id="JAPDMZ010000090">
    <property type="protein sequence ID" value="KAK0550577.1"/>
    <property type="molecule type" value="Genomic_DNA"/>
</dbReference>
<protein>
    <recommendedName>
        <fullName evidence="4">Ricin B lectin domain-containing protein</fullName>
    </recommendedName>
</protein>
<gene>
    <name evidence="2" type="ORF">OC846_003592</name>
</gene>
<accession>A0AAN6JTR2</accession>
<comment type="caution">
    <text evidence="2">The sequence shown here is derived from an EMBL/GenBank/DDBJ whole genome shotgun (WGS) entry which is preliminary data.</text>
</comment>
<organism evidence="2 3">
    <name type="scientific">Tilletia horrida</name>
    <dbReference type="NCBI Taxonomy" id="155126"/>
    <lineage>
        <taxon>Eukaryota</taxon>
        <taxon>Fungi</taxon>
        <taxon>Dikarya</taxon>
        <taxon>Basidiomycota</taxon>
        <taxon>Ustilaginomycotina</taxon>
        <taxon>Exobasidiomycetes</taxon>
        <taxon>Tilletiales</taxon>
        <taxon>Tilletiaceae</taxon>
        <taxon>Tilletia</taxon>
    </lineage>
</organism>
<dbReference type="Proteomes" id="UP001176517">
    <property type="component" value="Unassembled WGS sequence"/>
</dbReference>
<evidence type="ECO:0000256" key="1">
    <source>
        <dbReference type="SAM" id="SignalP"/>
    </source>
</evidence>
<keyword evidence="3" id="KW-1185">Reference proteome</keyword>
<keyword evidence="1" id="KW-0732">Signal</keyword>
<dbReference type="AlphaFoldDB" id="A0AAN6JTR2"/>
<feature type="signal peptide" evidence="1">
    <location>
        <begin position="1"/>
        <end position="22"/>
    </location>
</feature>
<name>A0AAN6JTR2_9BASI</name>
<evidence type="ECO:0000313" key="3">
    <source>
        <dbReference type="Proteomes" id="UP001176517"/>
    </source>
</evidence>
<proteinExistence type="predicted"/>
<reference evidence="2" key="1">
    <citation type="journal article" date="2023" name="PhytoFront">
        <title>Draft Genome Resources of Seven Strains of Tilletia horrida, Causal Agent of Kernel Smut of Rice.</title>
        <authorList>
            <person name="Khanal S."/>
            <person name="Antony Babu S."/>
            <person name="Zhou X.G."/>
        </authorList>
    </citation>
    <scope>NUCLEOTIDE SEQUENCE</scope>
    <source>
        <strain evidence="2">TX6</strain>
    </source>
</reference>
<sequence length="259" mass="28135">MLLSFALAFFCISALFNSAARATPFHTRKTEISCEILYNRTWTASLYGPNNSRPVGFTNARDAQGRLQLSTSVNGIPTSSNSTFIFANCESTAVRGGGSEIPHGYTHFYGQLRRFDDQRQCATVATNATDYQPIVSAECLTEDNSDLRAQWWSMVVMGRYDSGFAWPSYLGSKFLDGFGEPNPYDLFVNVASGNATLVEAGYVANGTGQYSLSLDPVSVIAQDPPDQSSSATAVLPLLPYLFWMNLALVIAGPLVLCAL</sequence>